<proteinExistence type="predicted"/>
<gene>
    <name evidence="2" type="ORF">C2S_8695</name>
</gene>
<evidence type="ECO:0000313" key="2">
    <source>
        <dbReference type="EMBL" id="VTT72609.1"/>
    </source>
</evidence>
<organism evidence="2 3">
    <name type="scientific">Fusarium fujikuroi</name>
    <name type="common">Bakanae and foot rot disease fungus</name>
    <name type="synonym">Gibberella fujikuroi</name>
    <dbReference type="NCBI Taxonomy" id="5127"/>
    <lineage>
        <taxon>Eukaryota</taxon>
        <taxon>Fungi</taxon>
        <taxon>Dikarya</taxon>
        <taxon>Ascomycota</taxon>
        <taxon>Pezizomycotina</taxon>
        <taxon>Sordariomycetes</taxon>
        <taxon>Hypocreomycetidae</taxon>
        <taxon>Hypocreales</taxon>
        <taxon>Nectriaceae</taxon>
        <taxon>Fusarium</taxon>
        <taxon>Fusarium fujikuroi species complex</taxon>
    </lineage>
</organism>
<dbReference type="AlphaFoldDB" id="A0A2H3S3W1"/>
<protein>
    <submittedName>
        <fullName evidence="2">Uncharacterized protein</fullName>
    </submittedName>
</protein>
<evidence type="ECO:0000313" key="3">
    <source>
        <dbReference type="Proteomes" id="UP000760494"/>
    </source>
</evidence>
<evidence type="ECO:0000256" key="1">
    <source>
        <dbReference type="SAM" id="MobiDB-lite"/>
    </source>
</evidence>
<comment type="caution">
    <text evidence="2">The sequence shown here is derived from an EMBL/GenBank/DDBJ whole genome shotgun (WGS) entry which is preliminary data.</text>
</comment>
<feature type="compositionally biased region" description="Basic and acidic residues" evidence="1">
    <location>
        <begin position="39"/>
        <end position="56"/>
    </location>
</feature>
<feature type="compositionally biased region" description="Basic and acidic residues" evidence="1">
    <location>
        <begin position="1"/>
        <end position="12"/>
    </location>
</feature>
<reference evidence="2" key="1">
    <citation type="submission" date="2019-05" db="EMBL/GenBank/DDBJ databases">
        <authorList>
            <person name="Piombo E."/>
        </authorList>
    </citation>
    <scope>NUCLEOTIDE SEQUENCE</scope>
    <source>
        <strain evidence="2">C2S</strain>
    </source>
</reference>
<dbReference type="EMBL" id="CABFJX010000346">
    <property type="protein sequence ID" value="VTT72609.1"/>
    <property type="molecule type" value="Genomic_DNA"/>
</dbReference>
<feature type="region of interest" description="Disordered" evidence="1">
    <location>
        <begin position="1"/>
        <end position="77"/>
    </location>
</feature>
<feature type="compositionally biased region" description="Low complexity" evidence="1">
    <location>
        <begin position="59"/>
        <end position="70"/>
    </location>
</feature>
<dbReference type="Proteomes" id="UP000760494">
    <property type="component" value="Unassembled WGS sequence"/>
</dbReference>
<accession>A0A2H3S3W1</accession>
<sequence length="129" mass="14455">MSRTAEMHELHELQGTIESSTLTKGEQARCTCLPGNPPRKPDDLLAKSHEDLRNPTEYRASTDSSSTSRAIPQCSRGKEQRITAQKFFVKLLTQKRAESGVIARESCGRDGLETPGYQWCSSRPYWLGL</sequence>
<name>A0A2H3S3W1_FUSFU</name>